<feature type="chain" id="PRO_5012358667" description="Filamentous hemagglutinin" evidence="1">
    <location>
        <begin position="23"/>
        <end position="110"/>
    </location>
</feature>
<reference evidence="2 3" key="1">
    <citation type="submission" date="2017-08" db="EMBL/GenBank/DDBJ databases">
        <title>Draft genome sequence of filamentous cyanobacterium Calothrix elsteri CCALA 953.</title>
        <authorList>
            <person name="Gagunashvili A.N."/>
            <person name="Elster J."/>
            <person name="Andresson O.S."/>
        </authorList>
    </citation>
    <scope>NUCLEOTIDE SEQUENCE [LARGE SCALE GENOMIC DNA]</scope>
    <source>
        <strain evidence="2 3">CCALA 953</strain>
    </source>
</reference>
<dbReference type="AlphaFoldDB" id="A0A2A2TND1"/>
<accession>A0A2A2TND1</accession>
<name>A0A2A2TND1_9CYAN</name>
<sequence>MLKKSLALGVLAAFAMAPAAFANQVQGNVSNTNITSGNFGVGNVSGISNHTNTDQYQGKYINPYCVTGKQIQGNAGNTGIVANNVGYGNVTGISNGTNASQSQYASGCSY</sequence>
<proteinExistence type="predicted"/>
<feature type="signal peptide" evidence="1">
    <location>
        <begin position="1"/>
        <end position="22"/>
    </location>
</feature>
<gene>
    <name evidence="2" type="ORF">CK510_06090</name>
</gene>
<organism evidence="2 3">
    <name type="scientific">Brunnivagina elsteri CCALA 953</name>
    <dbReference type="NCBI Taxonomy" id="987040"/>
    <lineage>
        <taxon>Bacteria</taxon>
        <taxon>Bacillati</taxon>
        <taxon>Cyanobacteriota</taxon>
        <taxon>Cyanophyceae</taxon>
        <taxon>Nostocales</taxon>
        <taxon>Calotrichaceae</taxon>
        <taxon>Brunnivagina</taxon>
    </lineage>
</organism>
<keyword evidence="1" id="KW-0732">Signal</keyword>
<protein>
    <recommendedName>
        <fullName evidence="4">Filamentous hemagglutinin</fullName>
    </recommendedName>
</protein>
<dbReference type="RefSeq" id="WP_095720843.1">
    <property type="nucleotide sequence ID" value="NZ_NTFS01000043.1"/>
</dbReference>
<evidence type="ECO:0000256" key="1">
    <source>
        <dbReference type="SAM" id="SignalP"/>
    </source>
</evidence>
<dbReference type="OrthoDB" id="514431at2"/>
<dbReference type="EMBL" id="NTFS01000043">
    <property type="protein sequence ID" value="PAX59628.1"/>
    <property type="molecule type" value="Genomic_DNA"/>
</dbReference>
<comment type="caution">
    <text evidence="2">The sequence shown here is derived from an EMBL/GenBank/DDBJ whole genome shotgun (WGS) entry which is preliminary data.</text>
</comment>
<evidence type="ECO:0000313" key="3">
    <source>
        <dbReference type="Proteomes" id="UP000218238"/>
    </source>
</evidence>
<evidence type="ECO:0008006" key="4">
    <source>
        <dbReference type="Google" id="ProtNLM"/>
    </source>
</evidence>
<keyword evidence="3" id="KW-1185">Reference proteome</keyword>
<dbReference type="Proteomes" id="UP000218238">
    <property type="component" value="Unassembled WGS sequence"/>
</dbReference>
<evidence type="ECO:0000313" key="2">
    <source>
        <dbReference type="EMBL" id="PAX59628.1"/>
    </source>
</evidence>